<dbReference type="InterPro" id="IPR032809">
    <property type="entry name" value="Put_HupE_UreJ"/>
</dbReference>
<dbReference type="EMBL" id="JACSGT010000003">
    <property type="protein sequence ID" value="MCF2221481.1"/>
    <property type="molecule type" value="Genomic_DNA"/>
</dbReference>
<feature type="signal peptide" evidence="2">
    <location>
        <begin position="1"/>
        <end position="32"/>
    </location>
</feature>
<accession>A0ABS9CA93</accession>
<evidence type="ECO:0000256" key="2">
    <source>
        <dbReference type="SAM" id="SignalP"/>
    </source>
</evidence>
<keyword evidence="1" id="KW-1133">Transmembrane helix</keyword>
<feature type="chain" id="PRO_5045915491" evidence="2">
    <location>
        <begin position="33"/>
        <end position="395"/>
    </location>
</feature>
<keyword evidence="4" id="KW-1185">Reference proteome</keyword>
<organism evidence="3 4">
    <name type="scientific">Chryseobacterium indicum</name>
    <dbReference type="NCBI Taxonomy" id="2766954"/>
    <lineage>
        <taxon>Bacteria</taxon>
        <taxon>Pseudomonadati</taxon>
        <taxon>Bacteroidota</taxon>
        <taxon>Flavobacteriia</taxon>
        <taxon>Flavobacteriales</taxon>
        <taxon>Weeksellaceae</taxon>
        <taxon>Chryseobacterium group</taxon>
        <taxon>Chryseobacterium</taxon>
    </lineage>
</organism>
<keyword evidence="2" id="KW-0732">Signal</keyword>
<comment type="caution">
    <text evidence="3">The sequence shown here is derived from an EMBL/GenBank/DDBJ whole genome shotgun (WGS) entry which is preliminary data.</text>
</comment>
<reference evidence="3" key="1">
    <citation type="submission" date="2021-08" db="EMBL/GenBank/DDBJ databases">
        <title>Complete genome sequence of Chryseobacterium sp strain PS-8.</title>
        <authorList>
            <person name="Das S.K."/>
        </authorList>
    </citation>
    <scope>NUCLEOTIDE SEQUENCE</scope>
    <source>
        <strain evidence="3">PS-8</strain>
    </source>
</reference>
<sequence>MVQKQMGKSSSKNKGLKKLFLFFVLFSVFASAHPLPDTKVMFHMYPGGAAIDITAPLRDFEIVYNGKITPDQRKKIQEYFKNHIKISSENRSWNIELADYKISRTQDSVVGLYDKIDFRITAKPQRKEDTRNFTLHYDAFVHQIYNHKSIIGLASDWEKGVQNSNQILGVAARDLDGNIQPLNISLEEGSFFTGFRSMVEMGFKHILEGKDHILFLISLLLVAPFFVEDRKWKLLDNKKSAVKRVVKIVTAFTIGHSLMLILGAIHLININPNYIEIGIAMTILLSGINISKPIFFGKEVLIALLFGFVHGLAFANTITFFNLDISQFIWSVLGFNIGIELVQILIVLISFPVILYVSNRFKNIDFYRAAVSVFVIVMACYWIYERVVSLPFVMG</sequence>
<proteinExistence type="predicted"/>
<feature type="transmembrane region" description="Helical" evidence="1">
    <location>
        <begin position="300"/>
        <end position="322"/>
    </location>
</feature>
<evidence type="ECO:0000313" key="4">
    <source>
        <dbReference type="Proteomes" id="UP001430374"/>
    </source>
</evidence>
<gene>
    <name evidence="3" type="ORF">H9Q08_19635</name>
</gene>
<name>A0ABS9CA93_9FLAO</name>
<feature type="transmembrane region" description="Helical" evidence="1">
    <location>
        <begin position="274"/>
        <end position="291"/>
    </location>
</feature>
<protein>
    <submittedName>
        <fullName evidence="3">HupE/UreJ family protein</fullName>
    </submittedName>
</protein>
<keyword evidence="1" id="KW-0812">Transmembrane</keyword>
<feature type="transmembrane region" description="Helical" evidence="1">
    <location>
        <begin position="248"/>
        <end position="268"/>
    </location>
</feature>
<feature type="transmembrane region" description="Helical" evidence="1">
    <location>
        <begin position="366"/>
        <end position="384"/>
    </location>
</feature>
<evidence type="ECO:0000313" key="3">
    <source>
        <dbReference type="EMBL" id="MCF2221481.1"/>
    </source>
</evidence>
<dbReference type="Pfam" id="PF13795">
    <property type="entry name" value="HupE_UreJ_2"/>
    <property type="match status" value="1"/>
</dbReference>
<keyword evidence="1" id="KW-0472">Membrane</keyword>
<dbReference type="RefSeq" id="WP_235132771.1">
    <property type="nucleotide sequence ID" value="NZ_JACSGT010000003.1"/>
</dbReference>
<evidence type="ECO:0000256" key="1">
    <source>
        <dbReference type="SAM" id="Phobius"/>
    </source>
</evidence>
<feature type="transmembrane region" description="Helical" evidence="1">
    <location>
        <begin position="212"/>
        <end position="227"/>
    </location>
</feature>
<dbReference type="Proteomes" id="UP001430374">
    <property type="component" value="Unassembled WGS sequence"/>
</dbReference>
<feature type="transmembrane region" description="Helical" evidence="1">
    <location>
        <begin position="328"/>
        <end position="354"/>
    </location>
</feature>